<gene>
    <name evidence="1" type="ORF">SAMN02745215_00251</name>
</gene>
<dbReference type="Proteomes" id="UP000184010">
    <property type="component" value="Unassembled WGS sequence"/>
</dbReference>
<dbReference type="STRING" id="1121395.SAMN02745215_00251"/>
<sequence length="57" mass="6855">MTLAEKLLKEFEQLTEEKKQEVIDFVEFIKTKDQREIEILMETVINENREALEELAK</sequence>
<evidence type="ECO:0000313" key="2">
    <source>
        <dbReference type="Proteomes" id="UP000184010"/>
    </source>
</evidence>
<evidence type="ECO:0000313" key="1">
    <source>
        <dbReference type="EMBL" id="SHN51041.1"/>
    </source>
</evidence>
<dbReference type="EMBL" id="FRDN01000003">
    <property type="protein sequence ID" value="SHN51041.1"/>
    <property type="molecule type" value="Genomic_DNA"/>
</dbReference>
<protein>
    <recommendedName>
        <fullName evidence="3">DUF2281 domain-containing protein</fullName>
    </recommendedName>
</protein>
<organism evidence="1 2">
    <name type="scientific">Desulfitobacterium chlororespirans DSM 11544</name>
    <dbReference type="NCBI Taxonomy" id="1121395"/>
    <lineage>
        <taxon>Bacteria</taxon>
        <taxon>Bacillati</taxon>
        <taxon>Bacillota</taxon>
        <taxon>Clostridia</taxon>
        <taxon>Eubacteriales</taxon>
        <taxon>Desulfitobacteriaceae</taxon>
        <taxon>Desulfitobacterium</taxon>
    </lineage>
</organism>
<evidence type="ECO:0008006" key="3">
    <source>
        <dbReference type="Google" id="ProtNLM"/>
    </source>
</evidence>
<reference evidence="2" key="1">
    <citation type="submission" date="2016-12" db="EMBL/GenBank/DDBJ databases">
        <authorList>
            <person name="Varghese N."/>
            <person name="Submissions S."/>
        </authorList>
    </citation>
    <scope>NUCLEOTIDE SEQUENCE [LARGE SCALE GENOMIC DNA]</scope>
    <source>
        <strain evidence="2">DSM 11544</strain>
    </source>
</reference>
<accession>A0A1M7RXY2</accession>
<dbReference type="AlphaFoldDB" id="A0A1M7RXY2"/>
<dbReference type="RefSeq" id="WP_178371588.1">
    <property type="nucleotide sequence ID" value="NZ_FRDN01000003.1"/>
</dbReference>
<name>A0A1M7RXY2_9FIRM</name>
<proteinExistence type="predicted"/>
<keyword evidence="2" id="KW-1185">Reference proteome</keyword>